<evidence type="ECO:0000313" key="2">
    <source>
        <dbReference type="Proteomes" id="UP000031366"/>
    </source>
</evidence>
<dbReference type="RefSeq" id="WP_039631872.1">
    <property type="nucleotide sequence ID" value="NZ_AYSO01000015.1"/>
</dbReference>
<dbReference type="AlphaFoldDB" id="A0A0C1R0W0"/>
<gene>
    <name evidence="1" type="ORF">U732_1101</name>
</gene>
<accession>A0A0C1R0W0</accession>
<dbReference type="STRING" id="29341.RSJ17_14665"/>
<reference evidence="1 2" key="1">
    <citation type="journal article" date="2015" name="Infect. Genet. Evol.">
        <title>Genomic sequences of six botulinum neurotoxin-producing strains representing three clostridial species illustrate the mobility and diversity of botulinum neurotoxin genes.</title>
        <authorList>
            <person name="Smith T.J."/>
            <person name="Hill K.K."/>
            <person name="Xie G."/>
            <person name="Foley B.T."/>
            <person name="Williamson C.H."/>
            <person name="Foster J.T."/>
            <person name="Johnson S.L."/>
            <person name="Chertkov O."/>
            <person name="Teshima H."/>
            <person name="Gibbons H.S."/>
            <person name="Johnsky L.A."/>
            <person name="Karavis M.A."/>
            <person name="Smith L.A."/>
        </authorList>
    </citation>
    <scope>NUCLEOTIDE SEQUENCE [LARGE SCALE GENOMIC DNA]</scope>
    <source>
        <strain evidence="1 2">CDC 2741</strain>
    </source>
</reference>
<sequence>MSGYILLDETNGGGYYLGKKYIFQGCQYPCFANSKEKAKVYKSEKVANKVAEELNWECGARYEFGVLEVD</sequence>
<dbReference type="Proteomes" id="UP000031366">
    <property type="component" value="Unassembled WGS sequence"/>
</dbReference>
<proteinExistence type="predicted"/>
<keyword evidence="2" id="KW-1185">Reference proteome</keyword>
<name>A0A0C1R0W0_9CLOT</name>
<evidence type="ECO:0000313" key="1">
    <source>
        <dbReference type="EMBL" id="KIE46997.1"/>
    </source>
</evidence>
<dbReference type="EMBL" id="AYSO01000015">
    <property type="protein sequence ID" value="KIE46997.1"/>
    <property type="molecule type" value="Genomic_DNA"/>
</dbReference>
<comment type="caution">
    <text evidence="1">The sequence shown here is derived from an EMBL/GenBank/DDBJ whole genome shotgun (WGS) entry which is preliminary data.</text>
</comment>
<organism evidence="1 2">
    <name type="scientific">Clostridium argentinense CDC 2741</name>
    <dbReference type="NCBI Taxonomy" id="1418104"/>
    <lineage>
        <taxon>Bacteria</taxon>
        <taxon>Bacillati</taxon>
        <taxon>Bacillota</taxon>
        <taxon>Clostridia</taxon>
        <taxon>Eubacteriales</taxon>
        <taxon>Clostridiaceae</taxon>
        <taxon>Clostridium</taxon>
    </lineage>
</organism>
<protein>
    <submittedName>
        <fullName evidence="1">Uncharacterized protein</fullName>
    </submittedName>
</protein>
<dbReference type="OrthoDB" id="9996896at2"/>